<feature type="binding site" evidence="9">
    <location>
        <begin position="176"/>
        <end position="177"/>
    </location>
    <ligand>
        <name>ATP</name>
        <dbReference type="ChEBI" id="CHEBI:30616"/>
    </ligand>
</feature>
<keyword evidence="3 9" id="KW-0479">Metal-binding</keyword>
<keyword evidence="11" id="KW-1185">Reference proteome</keyword>
<keyword evidence="4 9" id="KW-0547">Nucleotide-binding</keyword>
<protein>
    <recommendedName>
        <fullName evidence="9">ATP-dependent dethiobiotin synthetase BioD</fullName>
        <ecNumber evidence="9">6.3.3.3</ecNumber>
    </recommendedName>
    <alternativeName>
        <fullName evidence="9">DTB synthetase</fullName>
        <shortName evidence="9">DTBS</shortName>
    </alternativeName>
    <alternativeName>
        <fullName evidence="9">Dethiobiotin synthase</fullName>
    </alternativeName>
</protein>
<accession>A0ABY4DXI3</accession>
<evidence type="ECO:0000256" key="8">
    <source>
        <dbReference type="ARBA" id="ARBA00047386"/>
    </source>
</evidence>
<evidence type="ECO:0000256" key="6">
    <source>
        <dbReference type="ARBA" id="ARBA00022840"/>
    </source>
</evidence>
<dbReference type="EMBL" id="CP091511">
    <property type="protein sequence ID" value="UOO87974.1"/>
    <property type="molecule type" value="Genomic_DNA"/>
</dbReference>
<evidence type="ECO:0000313" key="11">
    <source>
        <dbReference type="Proteomes" id="UP000832011"/>
    </source>
</evidence>
<evidence type="ECO:0000256" key="4">
    <source>
        <dbReference type="ARBA" id="ARBA00022741"/>
    </source>
</evidence>
<feature type="binding site" evidence="9">
    <location>
        <position position="43"/>
    </location>
    <ligand>
        <name>substrate</name>
    </ligand>
</feature>
<feature type="binding site" evidence="9">
    <location>
        <begin position="116"/>
        <end position="119"/>
    </location>
    <ligand>
        <name>ATP</name>
        <dbReference type="ChEBI" id="CHEBI:30616"/>
    </ligand>
</feature>
<feature type="binding site" evidence="9">
    <location>
        <position position="51"/>
    </location>
    <ligand>
        <name>ATP</name>
        <dbReference type="ChEBI" id="CHEBI:30616"/>
    </ligand>
</feature>
<keyword evidence="2 9" id="KW-0436">Ligase</keyword>
<comment type="similarity">
    <text evidence="9">Belongs to the dethiobiotin synthetase family.</text>
</comment>
<evidence type="ECO:0000256" key="9">
    <source>
        <dbReference type="HAMAP-Rule" id="MF_00336"/>
    </source>
</evidence>
<evidence type="ECO:0000256" key="1">
    <source>
        <dbReference type="ARBA" id="ARBA00022490"/>
    </source>
</evidence>
<dbReference type="CDD" id="cd03109">
    <property type="entry name" value="DTBS"/>
    <property type="match status" value="1"/>
</dbReference>
<feature type="binding site" evidence="9">
    <location>
        <position position="18"/>
    </location>
    <ligand>
        <name>Mg(2+)</name>
        <dbReference type="ChEBI" id="CHEBI:18420"/>
    </ligand>
</feature>
<dbReference type="PIRSF" id="PIRSF006755">
    <property type="entry name" value="DTB_synth"/>
    <property type="match status" value="1"/>
</dbReference>
<evidence type="ECO:0000256" key="3">
    <source>
        <dbReference type="ARBA" id="ARBA00022723"/>
    </source>
</evidence>
<evidence type="ECO:0000313" key="10">
    <source>
        <dbReference type="EMBL" id="UOO87974.1"/>
    </source>
</evidence>
<dbReference type="Pfam" id="PF13500">
    <property type="entry name" value="AAA_26"/>
    <property type="match status" value="1"/>
</dbReference>
<dbReference type="HAMAP" id="MF_00336">
    <property type="entry name" value="BioD"/>
    <property type="match status" value="1"/>
</dbReference>
<comment type="catalytic activity">
    <reaction evidence="8">
        <text>(7R,8S)-8-amino-7-(carboxyamino)nonanoate + ATP = (4R,5S)-dethiobiotin + ADP + phosphate + H(+)</text>
        <dbReference type="Rhea" id="RHEA:63684"/>
        <dbReference type="ChEBI" id="CHEBI:15378"/>
        <dbReference type="ChEBI" id="CHEBI:30616"/>
        <dbReference type="ChEBI" id="CHEBI:43474"/>
        <dbReference type="ChEBI" id="CHEBI:149470"/>
        <dbReference type="ChEBI" id="CHEBI:149473"/>
        <dbReference type="ChEBI" id="CHEBI:456216"/>
    </reaction>
</comment>
<feature type="binding site" evidence="9">
    <location>
        <begin position="14"/>
        <end position="19"/>
    </location>
    <ligand>
        <name>ATP</name>
        <dbReference type="ChEBI" id="CHEBI:30616"/>
    </ligand>
</feature>
<gene>
    <name evidence="9 10" type="primary">bioD</name>
    <name evidence="10" type="ORF">LVJ82_10765</name>
</gene>
<evidence type="ECO:0000256" key="2">
    <source>
        <dbReference type="ARBA" id="ARBA00022598"/>
    </source>
</evidence>
<dbReference type="PANTHER" id="PTHR43210:SF2">
    <property type="entry name" value="ATP-DEPENDENT DETHIOBIOTIN SYNTHETASE BIOD 2"/>
    <property type="match status" value="1"/>
</dbReference>
<comment type="subunit">
    <text evidence="9">Homodimer.</text>
</comment>
<dbReference type="Gene3D" id="3.40.50.300">
    <property type="entry name" value="P-loop containing nucleotide triphosphate hydrolases"/>
    <property type="match status" value="1"/>
</dbReference>
<dbReference type="GO" id="GO:0004141">
    <property type="term" value="F:dethiobiotin synthase activity"/>
    <property type="evidence" value="ECO:0007669"/>
    <property type="project" value="UniProtKB-EC"/>
</dbReference>
<comment type="catalytic activity">
    <reaction evidence="9">
        <text>(7R,8S)-7,8-diammoniononanoate + CO2 + ATP = (4R,5S)-dethiobiotin + ADP + phosphate + 3 H(+)</text>
        <dbReference type="Rhea" id="RHEA:15805"/>
        <dbReference type="ChEBI" id="CHEBI:15378"/>
        <dbReference type="ChEBI" id="CHEBI:16526"/>
        <dbReference type="ChEBI" id="CHEBI:30616"/>
        <dbReference type="ChEBI" id="CHEBI:43474"/>
        <dbReference type="ChEBI" id="CHEBI:149469"/>
        <dbReference type="ChEBI" id="CHEBI:149473"/>
        <dbReference type="ChEBI" id="CHEBI:456216"/>
        <dbReference type="EC" id="6.3.3.3"/>
    </reaction>
</comment>
<keyword evidence="5 9" id="KW-0093">Biotin biosynthesis</keyword>
<evidence type="ECO:0000256" key="7">
    <source>
        <dbReference type="ARBA" id="ARBA00022842"/>
    </source>
</evidence>
<comment type="function">
    <text evidence="9">Catalyzes a mechanistically unusual reaction, the ATP-dependent insertion of CO2 between the N7 and N8 nitrogen atoms of 7,8-diaminopelargonic acid (DAPA, also called 7,8-diammoniononanoate) to form a ureido ring.</text>
</comment>
<dbReference type="NCBIfam" id="TIGR00347">
    <property type="entry name" value="bioD"/>
    <property type="match status" value="1"/>
</dbReference>
<dbReference type="EC" id="6.3.3.3" evidence="9"/>
<keyword evidence="7 9" id="KW-0460">Magnesium</keyword>
<dbReference type="Proteomes" id="UP000832011">
    <property type="component" value="Chromosome"/>
</dbReference>
<dbReference type="InterPro" id="IPR027417">
    <property type="entry name" value="P-loop_NTPase"/>
</dbReference>
<keyword evidence="1 9" id="KW-0963">Cytoplasm</keyword>
<reference evidence="10 11" key="1">
    <citation type="journal article" date="2022" name="Res Sq">
        <title>Evolution of multicellular longitudinally dividing oral cavity symbionts (Neisseriaceae).</title>
        <authorList>
            <person name="Nyongesa S."/>
            <person name="Weber P."/>
            <person name="Bernet E."/>
            <person name="Pullido F."/>
            <person name="Nieckarz M."/>
            <person name="Delaby M."/>
            <person name="Nieves C."/>
            <person name="Viehboeck T."/>
            <person name="Krause N."/>
            <person name="Rivera-Millot A."/>
            <person name="Nakamura A."/>
            <person name="Vischer N."/>
            <person name="VanNieuwenhze M."/>
            <person name="Brun Y."/>
            <person name="Cava F."/>
            <person name="Bulgheresi S."/>
            <person name="Veyrier F."/>
        </authorList>
    </citation>
    <scope>NUCLEOTIDE SEQUENCE [LARGE SCALE GENOMIC DNA]</scope>
    <source>
        <strain evidence="10 11">SN4</strain>
    </source>
</reference>
<comment type="cofactor">
    <cofactor evidence="9">
        <name>Mg(2+)</name>
        <dbReference type="ChEBI" id="CHEBI:18420"/>
    </cofactor>
</comment>
<organism evidence="10 11">
    <name type="scientific">Vitreoscilla massiliensis</name>
    <dbReference type="NCBI Taxonomy" id="1689272"/>
    <lineage>
        <taxon>Bacteria</taxon>
        <taxon>Pseudomonadati</taxon>
        <taxon>Pseudomonadota</taxon>
        <taxon>Betaproteobacteria</taxon>
        <taxon>Neisseriales</taxon>
        <taxon>Neisseriaceae</taxon>
        <taxon>Vitreoscilla</taxon>
    </lineage>
</organism>
<sequence>MIPGTFFISGIDTDIGKTIATGHIATLTAAQGLTVITHKPIQTGNTDVSEDILRHRAIMGCGLMPVDEQKLTMPQLFPYPCSPHLASRLANQPIDFVAIEDSITQLQQQFDTVLIEGAGGLMVPITEDLLFIDYIKAKGYPVILVTSGRLGSINHTLLSLEALRSRDIPLYALAYNQFHNSVDATINHDTYQYLCNHLAQYFPAAHIIDIPVI</sequence>
<feature type="binding site" evidence="9">
    <location>
        <position position="116"/>
    </location>
    <ligand>
        <name>Mg(2+)</name>
        <dbReference type="ChEBI" id="CHEBI:18420"/>
    </ligand>
</feature>
<dbReference type="PANTHER" id="PTHR43210">
    <property type="entry name" value="DETHIOBIOTIN SYNTHETASE"/>
    <property type="match status" value="1"/>
</dbReference>
<feature type="binding site" evidence="9">
    <location>
        <position position="51"/>
    </location>
    <ligand>
        <name>Mg(2+)</name>
        <dbReference type="ChEBI" id="CHEBI:18420"/>
    </ligand>
</feature>
<feature type="active site" evidence="9">
    <location>
        <position position="39"/>
    </location>
</feature>
<proteinExistence type="inferred from homology"/>
<comment type="caution">
    <text evidence="9">Lacks conserved residue(s) required for the propagation of feature annotation.</text>
</comment>
<name>A0ABY4DXI3_9NEIS</name>
<evidence type="ECO:0000256" key="5">
    <source>
        <dbReference type="ARBA" id="ARBA00022756"/>
    </source>
</evidence>
<comment type="pathway">
    <text evidence="9">Cofactor biosynthesis; biotin biosynthesis; biotin from 7,8-diaminononanoate: step 1/2.</text>
</comment>
<dbReference type="InterPro" id="IPR004472">
    <property type="entry name" value="DTB_synth_BioD"/>
</dbReference>
<dbReference type="SUPFAM" id="SSF52540">
    <property type="entry name" value="P-loop containing nucleoside triphosphate hydrolases"/>
    <property type="match status" value="1"/>
</dbReference>
<keyword evidence="6 9" id="KW-0067">ATP-binding</keyword>
<comment type="subcellular location">
    <subcellularLocation>
        <location evidence="9">Cytoplasm</location>
    </subcellularLocation>
</comment>